<sequence length="307" mass="35974">MLARSKSLTIVSVTGHQDYAQSSSYAVQRSYLELRERIENLRCLLVSPERPQDCPDYIQHIPCKPFGYLEYSLFMIYSLGQLIDSDYCLIVQNDGWVVDGSKWRDEFFNYDYIGGPILNLLEFKEGRFFQRLHFSEWEKYWQDMPAHLVEYQNGGFCLRSRKLLNAPRELGLNLEIAPPLSISPDGVASFKWENDGIHLEDFWLCGYKRVELENYGIRFAPQKLAGYFATDRTYYQFKHGIPLNEVMGGHFGTDIILNGVNDIYMKNPLIFINYTSMINSEFFQRFFRLGYNIQISNEHLNYLKSRG</sequence>
<evidence type="ECO:0000313" key="3">
    <source>
        <dbReference type="Proteomes" id="UP000190867"/>
    </source>
</evidence>
<accession>A0A1T0AW23</accession>
<dbReference type="InterPro" id="IPR043729">
    <property type="entry name" value="DUF5672"/>
</dbReference>
<feature type="domain" description="DUF5672" evidence="1">
    <location>
        <begin position="81"/>
        <end position="236"/>
    </location>
</feature>
<comment type="caution">
    <text evidence="2">The sequence shown here is derived from an EMBL/GenBank/DDBJ whole genome shotgun (WGS) entry which is preliminary data.</text>
</comment>
<dbReference type="Pfam" id="PF18922">
    <property type="entry name" value="DUF5672"/>
    <property type="match status" value="1"/>
</dbReference>
<dbReference type="OrthoDB" id="7391526at2"/>
<dbReference type="EMBL" id="MUYA01000001">
    <property type="protein sequence ID" value="OOS00836.1"/>
    <property type="molecule type" value="Genomic_DNA"/>
</dbReference>
<keyword evidence="3" id="KW-1185">Reference proteome</keyword>
<name>A0A1T0AW23_9PAST</name>
<dbReference type="Proteomes" id="UP000190867">
    <property type="component" value="Unassembled WGS sequence"/>
</dbReference>
<evidence type="ECO:0000313" key="2">
    <source>
        <dbReference type="EMBL" id="OOS00836.1"/>
    </source>
</evidence>
<reference evidence="2 3" key="1">
    <citation type="submission" date="2017-02" db="EMBL/GenBank/DDBJ databases">
        <title>Draft genome sequence of Haemophilus paracuniculus CCUG 43573 type strain.</title>
        <authorList>
            <person name="Engstrom-Jakobsson H."/>
            <person name="Salva-Serra F."/>
            <person name="Thorell K."/>
            <person name="Gonzales-Siles L."/>
            <person name="Karlsson R."/>
            <person name="Boulund F."/>
            <person name="Engstrand L."/>
            <person name="Kristiansson E."/>
            <person name="Moore E."/>
        </authorList>
    </citation>
    <scope>NUCLEOTIDE SEQUENCE [LARGE SCALE GENOMIC DNA]</scope>
    <source>
        <strain evidence="2 3">CCUG 43573</strain>
    </source>
</reference>
<evidence type="ECO:0000259" key="1">
    <source>
        <dbReference type="Pfam" id="PF18922"/>
    </source>
</evidence>
<gene>
    <name evidence="2" type="ORF">B0187_00645</name>
</gene>
<proteinExistence type="predicted"/>
<dbReference type="STRING" id="734.B0187_00645"/>
<dbReference type="AlphaFoldDB" id="A0A1T0AW23"/>
<protein>
    <recommendedName>
        <fullName evidence="1">DUF5672 domain-containing protein</fullName>
    </recommendedName>
</protein>
<dbReference type="RefSeq" id="WP_078235784.1">
    <property type="nucleotide sequence ID" value="NZ_MUYA01000001.1"/>
</dbReference>
<organism evidence="2 3">
    <name type="scientific">Haemophilus paracuniculus</name>
    <dbReference type="NCBI Taxonomy" id="734"/>
    <lineage>
        <taxon>Bacteria</taxon>
        <taxon>Pseudomonadati</taxon>
        <taxon>Pseudomonadota</taxon>
        <taxon>Gammaproteobacteria</taxon>
        <taxon>Pasteurellales</taxon>
        <taxon>Pasteurellaceae</taxon>
        <taxon>Haemophilus</taxon>
    </lineage>
</organism>